<feature type="region of interest" description="Disordered" evidence="1">
    <location>
        <begin position="150"/>
        <end position="182"/>
    </location>
</feature>
<organism evidence="2 3">
    <name type="scientific">Helicocarpus griseus UAMH5409</name>
    <dbReference type="NCBI Taxonomy" id="1447875"/>
    <lineage>
        <taxon>Eukaryota</taxon>
        <taxon>Fungi</taxon>
        <taxon>Dikarya</taxon>
        <taxon>Ascomycota</taxon>
        <taxon>Pezizomycotina</taxon>
        <taxon>Eurotiomycetes</taxon>
        <taxon>Eurotiomycetidae</taxon>
        <taxon>Onygenales</taxon>
        <taxon>Ajellomycetaceae</taxon>
        <taxon>Helicocarpus</taxon>
    </lineage>
</organism>
<evidence type="ECO:0000256" key="1">
    <source>
        <dbReference type="SAM" id="MobiDB-lite"/>
    </source>
</evidence>
<feature type="compositionally biased region" description="Polar residues" evidence="1">
    <location>
        <begin position="315"/>
        <end position="330"/>
    </location>
</feature>
<accession>A0A2B7YB81</accession>
<feature type="compositionally biased region" description="Polar residues" evidence="1">
    <location>
        <begin position="215"/>
        <end position="227"/>
    </location>
</feature>
<feature type="compositionally biased region" description="Low complexity" evidence="1">
    <location>
        <begin position="388"/>
        <end position="402"/>
    </location>
</feature>
<keyword evidence="3" id="KW-1185">Reference proteome</keyword>
<reference evidence="2" key="1">
    <citation type="submission" date="2017-10" db="EMBL/GenBank/DDBJ databases">
        <title>Comparative genomics in systemic dimorphic fungi from Ajellomycetaceae.</title>
        <authorList>
            <person name="Munoz J.F."/>
            <person name="Mcewen J.G."/>
            <person name="Clay O.K."/>
            <person name="Cuomo C.A."/>
        </authorList>
    </citation>
    <scope>NUCLEOTIDE SEQUENCE [LARGE SCALE GENOMIC DNA]</scope>
    <source>
        <strain evidence="2">UAMH5409</strain>
    </source>
</reference>
<feature type="compositionally biased region" description="Polar residues" evidence="1">
    <location>
        <begin position="338"/>
        <end position="359"/>
    </location>
</feature>
<feature type="region of interest" description="Disordered" evidence="1">
    <location>
        <begin position="1"/>
        <end position="43"/>
    </location>
</feature>
<evidence type="ECO:0000313" key="3">
    <source>
        <dbReference type="Proteomes" id="UP000223968"/>
    </source>
</evidence>
<comment type="caution">
    <text evidence="2">The sequence shown here is derived from an EMBL/GenBank/DDBJ whole genome shotgun (WGS) entry which is preliminary data.</text>
</comment>
<feature type="compositionally biased region" description="Polar residues" evidence="1">
    <location>
        <begin position="269"/>
        <end position="287"/>
    </location>
</feature>
<sequence length="438" mass="46194">MSYYEPQGWQAAPMRQASWEQPAPPSRSGASSTSQRDDSAAFSSQFDEVDRAIDNLVKSGKLFNALPRRDSVPVMMNRPYPDFDPRMMGAVPQRHSSIGDYESLRPHSASNLQGFYAAQRYQGRPNEVEQMMQAKRRMAAQREGELRKYHHQQQIHRLSSEVSGNKSDRSMSPAAMSEESRREWIARQRRALYGNASPDFHPNGGLGEEFHTSRPENQPSATPTTAATGVRGPSPRGVDPFGLGQAQGQGSSESVPQTTSGAATGPSPVVSQSRSPANSTTSPSSGPATYGIFDTNPGQQQAHTSTSSPGGGNAESASSRQLGSKPNVTSVGPIGSRPIQQSAANQGANSGMNKRSTTPLPSPLGYGFASNEVAVTSAGGNGNERSMSSASNPPNPNAAPASGSGVNDPSGHVGLGWGNGSGVWRSKNSLGVQASVWG</sequence>
<dbReference type="AlphaFoldDB" id="A0A2B7YB81"/>
<protein>
    <submittedName>
        <fullName evidence="2">Uncharacterized protein</fullName>
    </submittedName>
</protein>
<gene>
    <name evidence="2" type="ORF">AJ79_00632</name>
</gene>
<proteinExistence type="predicted"/>
<dbReference type="EMBL" id="PDNB01000005">
    <property type="protein sequence ID" value="PGH18293.1"/>
    <property type="molecule type" value="Genomic_DNA"/>
</dbReference>
<dbReference type="OrthoDB" id="5401193at2759"/>
<dbReference type="Proteomes" id="UP000223968">
    <property type="component" value="Unassembled WGS sequence"/>
</dbReference>
<evidence type="ECO:0000313" key="2">
    <source>
        <dbReference type="EMBL" id="PGH18293.1"/>
    </source>
</evidence>
<feature type="compositionally biased region" description="Polar residues" evidence="1">
    <location>
        <begin position="296"/>
        <end position="308"/>
    </location>
</feature>
<feature type="compositionally biased region" description="Polar residues" evidence="1">
    <location>
        <begin position="155"/>
        <end position="165"/>
    </location>
</feature>
<feature type="region of interest" description="Disordered" evidence="1">
    <location>
        <begin position="194"/>
        <end position="438"/>
    </location>
</feature>
<dbReference type="STRING" id="1447875.A0A2B7YB81"/>
<name>A0A2B7YB81_9EURO</name>
<feature type="compositionally biased region" description="Polar residues" evidence="1">
    <location>
        <begin position="246"/>
        <end position="262"/>
    </location>
</feature>